<dbReference type="GO" id="GO:0046872">
    <property type="term" value="F:metal ion binding"/>
    <property type="evidence" value="ECO:0007669"/>
    <property type="project" value="TreeGrafter"/>
</dbReference>
<evidence type="ECO:0000256" key="2">
    <source>
        <dbReference type="ARBA" id="ARBA00023186"/>
    </source>
</evidence>
<evidence type="ECO:0000256" key="1">
    <source>
        <dbReference type="ARBA" id="ARBA00006975"/>
    </source>
</evidence>
<dbReference type="InterPro" id="IPR020818">
    <property type="entry name" value="Chaperonin_GroES"/>
</dbReference>
<reference evidence="8" key="1">
    <citation type="submission" date="2021-01" db="EMBL/GenBank/DDBJ databases">
        <authorList>
            <person name="Corre E."/>
            <person name="Pelletier E."/>
            <person name="Niang G."/>
            <person name="Scheremetjew M."/>
            <person name="Finn R."/>
            <person name="Kale V."/>
            <person name="Holt S."/>
            <person name="Cochrane G."/>
            <person name="Meng A."/>
            <person name="Brown T."/>
            <person name="Cohen L."/>
        </authorList>
    </citation>
    <scope>NUCLEOTIDE SEQUENCE</scope>
    <source>
        <strain evidence="8">CCMP3328</strain>
    </source>
</reference>
<dbReference type="GO" id="GO:0005524">
    <property type="term" value="F:ATP binding"/>
    <property type="evidence" value="ECO:0007669"/>
    <property type="project" value="InterPro"/>
</dbReference>
<evidence type="ECO:0000313" key="8">
    <source>
        <dbReference type="EMBL" id="CAD8342868.1"/>
    </source>
</evidence>
<dbReference type="PANTHER" id="PTHR10772:SF63">
    <property type="entry name" value="20 KDA CHAPERONIN, CHLOROPLASTIC"/>
    <property type="match status" value="1"/>
</dbReference>
<feature type="chain" id="PRO_5030666749" description="20 kDa chaperonin, chloroplastic" evidence="7">
    <location>
        <begin position="20"/>
        <end position="260"/>
    </location>
</feature>
<keyword evidence="7" id="KW-0732">Signal</keyword>
<dbReference type="AlphaFoldDB" id="A0A7S0F7A8"/>
<dbReference type="CDD" id="cd00320">
    <property type="entry name" value="cpn10"/>
    <property type="match status" value="2"/>
</dbReference>
<dbReference type="EMBL" id="HBEF01024245">
    <property type="protein sequence ID" value="CAD8342868.1"/>
    <property type="molecule type" value="Transcribed_RNA"/>
</dbReference>
<gene>
    <name evidence="8" type="ORF">CAUS1442_LOCUS15003</name>
</gene>
<dbReference type="InterPro" id="IPR037124">
    <property type="entry name" value="Chaperonin_GroES_sf"/>
</dbReference>
<proteinExistence type="inferred from homology"/>
<name>A0A7S0F7A8_9STRA</name>
<keyword evidence="2 6" id="KW-0143">Chaperone</keyword>
<dbReference type="SMART" id="SM00883">
    <property type="entry name" value="Cpn10"/>
    <property type="match status" value="2"/>
</dbReference>
<dbReference type="FunFam" id="2.30.33.40:FF:000001">
    <property type="entry name" value="10 kDa chaperonin"/>
    <property type="match status" value="2"/>
</dbReference>
<evidence type="ECO:0000256" key="7">
    <source>
        <dbReference type="SAM" id="SignalP"/>
    </source>
</evidence>
<protein>
    <recommendedName>
        <fullName evidence="4">20 kDa chaperonin, chloroplastic</fullName>
    </recommendedName>
    <alternativeName>
        <fullName evidence="3">Chaperonin 10</fullName>
    </alternativeName>
    <alternativeName>
        <fullName evidence="5">Protein Cpn21</fullName>
    </alternativeName>
</protein>
<accession>A0A7S0F7A8</accession>
<dbReference type="PRINTS" id="PR00297">
    <property type="entry name" value="CHAPERONIN10"/>
</dbReference>
<evidence type="ECO:0000256" key="3">
    <source>
        <dbReference type="ARBA" id="ARBA00031971"/>
    </source>
</evidence>
<comment type="similarity">
    <text evidence="1 6">Belongs to the GroES chaperonin family.</text>
</comment>
<sequence>MKFATLLLTSALATSSASAFTAAFLPSTAATQTVVPSAQRQASHGNAPATRLSVKVENREIVGAVQPVNNFILVKIAEAADKTDAGILLSESAKIQKTEGTVVAVGPGITDSETGKYCPIPLQPGDGVVYGEFDGTELDVDGVKHTLIRDTDVLVKFGGGELKLDSVDTISDKVLVHVDFSETQTEGGLLLGSTKNSEKRPSTGTVMKVGPGRIASNGQLSPMSVSQGDTIKFRDYAGGEVVIEEEEYTVVEMPDVLARF</sequence>
<evidence type="ECO:0000256" key="4">
    <source>
        <dbReference type="ARBA" id="ARBA00073031"/>
    </source>
</evidence>
<organism evidence="8">
    <name type="scientific">Craspedostauros australis</name>
    <dbReference type="NCBI Taxonomy" id="1486917"/>
    <lineage>
        <taxon>Eukaryota</taxon>
        <taxon>Sar</taxon>
        <taxon>Stramenopiles</taxon>
        <taxon>Ochrophyta</taxon>
        <taxon>Bacillariophyta</taxon>
        <taxon>Bacillariophyceae</taxon>
        <taxon>Bacillariophycidae</taxon>
        <taxon>Naviculales</taxon>
        <taxon>Naviculaceae</taxon>
        <taxon>Craspedostauros</taxon>
    </lineage>
</organism>
<dbReference type="SUPFAM" id="SSF50129">
    <property type="entry name" value="GroES-like"/>
    <property type="match status" value="2"/>
</dbReference>
<dbReference type="GO" id="GO:0051082">
    <property type="term" value="F:unfolded protein binding"/>
    <property type="evidence" value="ECO:0007669"/>
    <property type="project" value="TreeGrafter"/>
</dbReference>
<dbReference type="Pfam" id="PF00166">
    <property type="entry name" value="Cpn10"/>
    <property type="match status" value="2"/>
</dbReference>
<dbReference type="PANTHER" id="PTHR10772">
    <property type="entry name" value="10 KDA HEAT SHOCK PROTEIN"/>
    <property type="match status" value="1"/>
</dbReference>
<dbReference type="Gene3D" id="2.30.33.40">
    <property type="entry name" value="GroES chaperonin"/>
    <property type="match status" value="2"/>
</dbReference>
<feature type="signal peptide" evidence="7">
    <location>
        <begin position="1"/>
        <end position="19"/>
    </location>
</feature>
<dbReference type="GO" id="GO:0051087">
    <property type="term" value="F:protein-folding chaperone binding"/>
    <property type="evidence" value="ECO:0007669"/>
    <property type="project" value="TreeGrafter"/>
</dbReference>
<dbReference type="InterPro" id="IPR011032">
    <property type="entry name" value="GroES-like_sf"/>
</dbReference>
<evidence type="ECO:0000256" key="5">
    <source>
        <dbReference type="ARBA" id="ARBA00079398"/>
    </source>
</evidence>
<evidence type="ECO:0000256" key="6">
    <source>
        <dbReference type="RuleBase" id="RU003479"/>
    </source>
</evidence>
<dbReference type="GO" id="GO:0005739">
    <property type="term" value="C:mitochondrion"/>
    <property type="evidence" value="ECO:0007669"/>
    <property type="project" value="TreeGrafter"/>
</dbReference>
<dbReference type="GO" id="GO:0044183">
    <property type="term" value="F:protein folding chaperone"/>
    <property type="evidence" value="ECO:0007669"/>
    <property type="project" value="InterPro"/>
</dbReference>